<accession>A0A9P8V0P3</accession>
<comment type="caution">
    <text evidence="2">The sequence shown here is derived from an EMBL/GenBank/DDBJ whole genome shotgun (WGS) entry which is preliminary data.</text>
</comment>
<evidence type="ECO:0008006" key="4">
    <source>
        <dbReference type="Google" id="ProtNLM"/>
    </source>
</evidence>
<keyword evidence="3" id="KW-1185">Reference proteome</keyword>
<sequence length="496" mass="56347">MAGLSEAEKQTMRAALERFMVADDTTRLTYDTYLRGMSTRIPYIAPNIQPWADLDERLQLALQAQTKIRNYAPRLFDNHECHERFASFSLNMMQLSLFVYWDLNELQAAMAISDGLELYQVLNNVEPFLCNMLADTSTTDRDARHEPNSVPTPADIPLPSTPIVGKPEPSTPIVGKPEPSTPASKKRAAGKDHPKVVVVGPHDIKRRNDDAREIAIVRDDHKCVVTHTPDPDMCHVVPYCINQTMHRADQMRHILVLMVAKLSPAWGLQLRKILCPVDQLGMAIRCSSDVPANLVALAQNFHKRWGKADLYFEWIDEDGQLSSFSPVVFEGMKKKRQLLLTKFRLRWHWLPKKVSEAMSAHFIDSPDTDKGICVKEIRLESEADIRAIRSTIVGADRSHDNMFFYPEHGRPVESGHLITSHAQVEDLEDTRTLVKLQELFMKMGCFSAAADVADKLDRDARHEPDIQPTLSAEWLERLAEGEAERQAKKSREQKKN</sequence>
<feature type="region of interest" description="Disordered" evidence="1">
    <location>
        <begin position="139"/>
        <end position="193"/>
    </location>
</feature>
<dbReference type="AlphaFoldDB" id="A0A9P8V0P3"/>
<organism evidence="2 3">
    <name type="scientific">Plectosphaerella plurivora</name>
    <dbReference type="NCBI Taxonomy" id="936078"/>
    <lineage>
        <taxon>Eukaryota</taxon>
        <taxon>Fungi</taxon>
        <taxon>Dikarya</taxon>
        <taxon>Ascomycota</taxon>
        <taxon>Pezizomycotina</taxon>
        <taxon>Sordariomycetes</taxon>
        <taxon>Hypocreomycetidae</taxon>
        <taxon>Glomerellales</taxon>
        <taxon>Plectosphaerellaceae</taxon>
        <taxon>Plectosphaerella</taxon>
    </lineage>
</organism>
<dbReference type="EMBL" id="JAGSXJ010000041">
    <property type="protein sequence ID" value="KAH6663944.1"/>
    <property type="molecule type" value="Genomic_DNA"/>
</dbReference>
<evidence type="ECO:0000256" key="1">
    <source>
        <dbReference type="SAM" id="MobiDB-lite"/>
    </source>
</evidence>
<dbReference type="OrthoDB" id="4851182at2759"/>
<evidence type="ECO:0000313" key="2">
    <source>
        <dbReference type="EMBL" id="KAH6663944.1"/>
    </source>
</evidence>
<name>A0A9P8V0P3_9PEZI</name>
<gene>
    <name evidence="2" type="ORF">F5X68DRAFT_61113</name>
</gene>
<dbReference type="Proteomes" id="UP000770015">
    <property type="component" value="Unassembled WGS sequence"/>
</dbReference>
<protein>
    <recommendedName>
        <fullName evidence="4">HNH nuclease domain-containing protein</fullName>
    </recommendedName>
</protein>
<reference evidence="2" key="1">
    <citation type="journal article" date="2021" name="Nat. Commun.">
        <title>Genetic determinants of endophytism in the Arabidopsis root mycobiome.</title>
        <authorList>
            <person name="Mesny F."/>
            <person name="Miyauchi S."/>
            <person name="Thiergart T."/>
            <person name="Pickel B."/>
            <person name="Atanasova L."/>
            <person name="Karlsson M."/>
            <person name="Huettel B."/>
            <person name="Barry K.W."/>
            <person name="Haridas S."/>
            <person name="Chen C."/>
            <person name="Bauer D."/>
            <person name="Andreopoulos W."/>
            <person name="Pangilinan J."/>
            <person name="LaButti K."/>
            <person name="Riley R."/>
            <person name="Lipzen A."/>
            <person name="Clum A."/>
            <person name="Drula E."/>
            <person name="Henrissat B."/>
            <person name="Kohler A."/>
            <person name="Grigoriev I.V."/>
            <person name="Martin F.M."/>
            <person name="Hacquard S."/>
        </authorList>
    </citation>
    <scope>NUCLEOTIDE SEQUENCE</scope>
    <source>
        <strain evidence="2">MPI-SDFR-AT-0117</strain>
    </source>
</reference>
<proteinExistence type="predicted"/>
<evidence type="ECO:0000313" key="3">
    <source>
        <dbReference type="Proteomes" id="UP000770015"/>
    </source>
</evidence>